<dbReference type="AlphaFoldDB" id="E3C7L6"/>
<dbReference type="InterPro" id="IPR027607">
    <property type="entry name" value="Surf_Exclu_SEC10/PgrA"/>
</dbReference>
<sequence>MNTTVAKLIATAAIATFTGLMLTTTGARADDVTVSTTANQPPTAIQSATTSLNLYSNNLAQVQATQAINFPAGYTLDAVRNVNSQAAANAFEQTAQQGIYNNNYQSDRLAATQAVDLNSLTADQVSQLNQYGLNLVNRARAEFGLELFTQDAGTINQVRAMALEYQFRDESLLNGHWHDYEILQGQSENIAAHQVYVDNIPNLAARPFASAVGTDFVNVNAVPLFTIKTMDDLQACVYYGLMGMFFNDAGDLFGHAQNFLTVQQPITTLALYPSLIYSTERGTWSNGIPFTFRLENIDMHYIWTTGTNYNRDDFSNQGTVTPDWDRTDNGDYAYLDGAFITSSGQLVATGWHATNASQGRPYHYLIALDQNGHELQRVITNRVDRPDVQRAHNVYDAAKAGFSTKLDLANQLAKVTSIRLISRYSGSADGNSDYVDYWFAPLSVDQGNYANLDGATVVGDQLQLSGWHASNQASGKAYHYIIILNNGREVGRRLVSAGTNRPDVANVYGHIAGAGRSGFSVNFDLAALNFNQRLQVLSRYTDDPAGNGNAVDYWFTPLTDGQYSDQAYLDNFTVGNGQLRLAGWHANGVSRFEQHHFIILFDATANRQVESYLVTATARPDVQRAYPGVANAGQSGFELTLNLTELNLIPGHRYLVVSRYSSSASGNGNGNGSQYTDYWFAPQKLLSQNEAGYVDQHVLRQANDQAKLTVAGWRVTNLARGYHTLILFDNTRGRELTRQTVADSPAGISRPDIMRLYGRQYLNAAHAGFTGTITLPAGWPRGDDYTLISRYSPTTDANVNYVDVPIYLGVIQGKL</sequence>
<protein>
    <recommendedName>
        <fullName evidence="4">MucBP domain protein</fullName>
    </recommendedName>
</protein>
<feature type="signal peptide" evidence="1">
    <location>
        <begin position="1"/>
        <end position="29"/>
    </location>
</feature>
<dbReference type="Proteomes" id="UP000003070">
    <property type="component" value="Unassembled WGS sequence"/>
</dbReference>
<accession>E3C7L6</accession>
<name>E3C7L6_9LACO</name>
<dbReference type="eggNOG" id="ENOG5030JE9">
    <property type="taxonomic scope" value="Bacteria"/>
</dbReference>
<dbReference type="EMBL" id="AEKL01000043">
    <property type="protein sequence ID" value="EFQ53288.1"/>
    <property type="molecule type" value="Genomic_DNA"/>
</dbReference>
<proteinExistence type="predicted"/>
<dbReference type="OrthoDB" id="1164310at2"/>
<reference evidence="2 3" key="1">
    <citation type="submission" date="2010-10" db="EMBL/GenBank/DDBJ databases">
        <authorList>
            <person name="Durkin A.S."/>
            <person name="Madupu R."/>
            <person name="Torralba M."/>
            <person name="Gillis M."/>
            <person name="Methe B."/>
            <person name="Sutton G."/>
            <person name="Nelson K.E."/>
        </authorList>
    </citation>
    <scope>NUCLEOTIDE SEQUENCE [LARGE SCALE GENOMIC DNA]</scope>
    <source>
        <strain evidence="2 3">PB013-T2-3</strain>
    </source>
</reference>
<evidence type="ECO:0000256" key="1">
    <source>
        <dbReference type="SAM" id="SignalP"/>
    </source>
</evidence>
<keyword evidence="1" id="KW-0732">Signal</keyword>
<organism evidence="2 3">
    <name type="scientific">Limosilactobacillus oris PB013-T2-3</name>
    <dbReference type="NCBI Taxonomy" id="908339"/>
    <lineage>
        <taxon>Bacteria</taxon>
        <taxon>Bacillati</taxon>
        <taxon>Bacillota</taxon>
        <taxon>Bacilli</taxon>
        <taxon>Lactobacillales</taxon>
        <taxon>Lactobacillaceae</taxon>
        <taxon>Limosilactobacillus</taxon>
    </lineage>
</organism>
<dbReference type="NCBIfam" id="TIGR04320">
    <property type="entry name" value="Surf_Exclu_PgrA"/>
    <property type="match status" value="1"/>
</dbReference>
<feature type="chain" id="PRO_5003167680" description="MucBP domain protein" evidence="1">
    <location>
        <begin position="30"/>
        <end position="815"/>
    </location>
</feature>
<evidence type="ECO:0000313" key="3">
    <source>
        <dbReference type="Proteomes" id="UP000003070"/>
    </source>
</evidence>
<comment type="caution">
    <text evidence="2">The sequence shown here is derived from an EMBL/GenBank/DDBJ whole genome shotgun (WGS) entry which is preliminary data.</text>
</comment>
<evidence type="ECO:0008006" key="4">
    <source>
        <dbReference type="Google" id="ProtNLM"/>
    </source>
</evidence>
<gene>
    <name evidence="2" type="ORF">HMPREF9265_1433</name>
</gene>
<evidence type="ECO:0000313" key="2">
    <source>
        <dbReference type="EMBL" id="EFQ53288.1"/>
    </source>
</evidence>
<dbReference type="RefSeq" id="WP_003712632.1">
    <property type="nucleotide sequence ID" value="NZ_AEKL01000043.1"/>
</dbReference>